<evidence type="ECO:0000313" key="3">
    <source>
        <dbReference type="Proteomes" id="UP000566995"/>
    </source>
</evidence>
<accession>A0A7W7P4T7</accession>
<evidence type="ECO:0000256" key="1">
    <source>
        <dbReference type="SAM" id="Phobius"/>
    </source>
</evidence>
<sequence length="114" mass="13032">MSEMPDARNLTRAELRKAIIRLRLEMQRQQIRQEGELLMQPLRQARSLGQNFRSSLHGSTPLWGAGGAAALALLLGRKRRWIRYLRLGIALLPMVLQMRSKSHPHEPPPPSTHL</sequence>
<feature type="transmembrane region" description="Helical" evidence="1">
    <location>
        <begin position="56"/>
        <end position="76"/>
    </location>
</feature>
<reference evidence="2 3" key="1">
    <citation type="submission" date="2020-08" db="EMBL/GenBank/DDBJ databases">
        <title>Functional genomics of gut bacteria from endangered species of beetles.</title>
        <authorList>
            <person name="Carlos-Shanley C."/>
        </authorList>
    </citation>
    <scope>NUCLEOTIDE SEQUENCE [LARGE SCALE GENOMIC DNA]</scope>
    <source>
        <strain evidence="2 3">S00179</strain>
    </source>
</reference>
<keyword evidence="1" id="KW-0472">Membrane</keyword>
<gene>
    <name evidence="2" type="ORF">HNP46_006915</name>
</gene>
<organism evidence="2 3">
    <name type="scientific">Pseudomonas nitroreducens</name>
    <dbReference type="NCBI Taxonomy" id="46680"/>
    <lineage>
        <taxon>Bacteria</taxon>
        <taxon>Pseudomonadati</taxon>
        <taxon>Pseudomonadota</taxon>
        <taxon>Gammaproteobacteria</taxon>
        <taxon>Pseudomonadales</taxon>
        <taxon>Pseudomonadaceae</taxon>
        <taxon>Pseudomonas</taxon>
    </lineage>
</organism>
<dbReference type="EMBL" id="JACHLI010000054">
    <property type="protein sequence ID" value="MBB4867996.1"/>
    <property type="molecule type" value="Genomic_DNA"/>
</dbReference>
<protein>
    <submittedName>
        <fullName evidence="2">Uncharacterized protein</fullName>
    </submittedName>
</protein>
<dbReference type="AlphaFoldDB" id="A0A7W7P4T7"/>
<evidence type="ECO:0000313" key="2">
    <source>
        <dbReference type="EMBL" id="MBB4867996.1"/>
    </source>
</evidence>
<dbReference type="RefSeq" id="WP_184598254.1">
    <property type="nucleotide sequence ID" value="NZ_JACHLI010000054.1"/>
</dbReference>
<comment type="caution">
    <text evidence="2">The sequence shown here is derived from an EMBL/GenBank/DDBJ whole genome shotgun (WGS) entry which is preliminary data.</text>
</comment>
<keyword evidence="1" id="KW-0812">Transmembrane</keyword>
<name>A0A7W7P4T7_PSENT</name>
<proteinExistence type="predicted"/>
<dbReference type="Proteomes" id="UP000566995">
    <property type="component" value="Unassembled WGS sequence"/>
</dbReference>
<keyword evidence="1" id="KW-1133">Transmembrane helix</keyword>